<keyword evidence="3" id="KW-1185">Reference proteome</keyword>
<accession>A0A392QX71</accession>
<evidence type="ECO:0000259" key="1">
    <source>
        <dbReference type="Pfam" id="PF13966"/>
    </source>
</evidence>
<evidence type="ECO:0000313" key="3">
    <source>
        <dbReference type="Proteomes" id="UP000265520"/>
    </source>
</evidence>
<comment type="caution">
    <text evidence="2">The sequence shown here is derived from an EMBL/GenBank/DDBJ whole genome shotgun (WGS) entry which is preliminary data.</text>
</comment>
<name>A0A392QX71_9FABA</name>
<dbReference type="EMBL" id="LXQA010165866">
    <property type="protein sequence ID" value="MCI28454.1"/>
    <property type="molecule type" value="Genomic_DNA"/>
</dbReference>
<evidence type="ECO:0000313" key="2">
    <source>
        <dbReference type="EMBL" id="MCI28454.1"/>
    </source>
</evidence>
<dbReference type="AlphaFoldDB" id="A0A392QX71"/>
<reference evidence="2 3" key="1">
    <citation type="journal article" date="2018" name="Front. Plant Sci.">
        <title>Red Clover (Trifolium pratense) and Zigzag Clover (T. medium) - A Picture of Genomic Similarities and Differences.</title>
        <authorList>
            <person name="Dluhosova J."/>
            <person name="Istvanek J."/>
            <person name="Nedelnik J."/>
            <person name="Repkova J."/>
        </authorList>
    </citation>
    <scope>NUCLEOTIDE SEQUENCE [LARGE SCALE GENOMIC DNA]</scope>
    <source>
        <strain evidence="3">cv. 10/8</strain>
        <tissue evidence="2">Leaf</tissue>
    </source>
</reference>
<feature type="domain" description="Reverse transcriptase zinc-binding" evidence="1">
    <location>
        <begin position="57"/>
        <end position="132"/>
    </location>
</feature>
<feature type="non-terminal residue" evidence="2">
    <location>
        <position position="133"/>
    </location>
</feature>
<dbReference type="Proteomes" id="UP000265520">
    <property type="component" value="Unassembled WGS sequence"/>
</dbReference>
<sequence length="133" mass="15355">MWVERGGENGWEMGWRRRLFVWEEELLLSLREALPLEVVFSGAEDEWRWRLEDGGLFSVSSVYGFLGRSFSSDTVFNDQELRVFKKIWKSPAPSKVIAFSWKLLRNRVPTRCNLALRGCQPNGGSLDCVHCNG</sequence>
<proteinExistence type="predicted"/>
<organism evidence="2 3">
    <name type="scientific">Trifolium medium</name>
    <dbReference type="NCBI Taxonomy" id="97028"/>
    <lineage>
        <taxon>Eukaryota</taxon>
        <taxon>Viridiplantae</taxon>
        <taxon>Streptophyta</taxon>
        <taxon>Embryophyta</taxon>
        <taxon>Tracheophyta</taxon>
        <taxon>Spermatophyta</taxon>
        <taxon>Magnoliopsida</taxon>
        <taxon>eudicotyledons</taxon>
        <taxon>Gunneridae</taxon>
        <taxon>Pentapetalae</taxon>
        <taxon>rosids</taxon>
        <taxon>fabids</taxon>
        <taxon>Fabales</taxon>
        <taxon>Fabaceae</taxon>
        <taxon>Papilionoideae</taxon>
        <taxon>50 kb inversion clade</taxon>
        <taxon>NPAAA clade</taxon>
        <taxon>Hologalegina</taxon>
        <taxon>IRL clade</taxon>
        <taxon>Trifolieae</taxon>
        <taxon>Trifolium</taxon>
    </lineage>
</organism>
<dbReference type="Pfam" id="PF13966">
    <property type="entry name" value="zf-RVT"/>
    <property type="match status" value="1"/>
</dbReference>
<dbReference type="InterPro" id="IPR026960">
    <property type="entry name" value="RVT-Znf"/>
</dbReference>
<protein>
    <submittedName>
        <fullName evidence="2">F-box family protein</fullName>
    </submittedName>
</protein>